<name>A0A1M6TNX2_SELRU</name>
<evidence type="ECO:0000313" key="1">
    <source>
        <dbReference type="EMBL" id="SHK58661.1"/>
    </source>
</evidence>
<dbReference type="Proteomes" id="UP000184263">
    <property type="component" value="Unassembled WGS sequence"/>
</dbReference>
<gene>
    <name evidence="1" type="ORF">SAMN05216582_10888</name>
</gene>
<sequence>MEGDTGMEITGLDEKVEDNNKIVDDHADRFRRHYNCETDMFIDMCKNMCQDIVGCYAFVILEPFVGRWLLNAKEKLANY</sequence>
<evidence type="ECO:0000313" key="2">
    <source>
        <dbReference type="Proteomes" id="UP000184263"/>
    </source>
</evidence>
<reference evidence="1 2" key="1">
    <citation type="submission" date="2016-11" db="EMBL/GenBank/DDBJ databases">
        <authorList>
            <person name="Jaros S."/>
            <person name="Januszkiewicz K."/>
            <person name="Wedrychowicz H."/>
        </authorList>
    </citation>
    <scope>NUCLEOTIDE SEQUENCE [LARGE SCALE GENOMIC DNA]</scope>
    <source>
        <strain evidence="1 2">HD4</strain>
    </source>
</reference>
<organism evidence="1 2">
    <name type="scientific">Selenomonas ruminantium</name>
    <dbReference type="NCBI Taxonomy" id="971"/>
    <lineage>
        <taxon>Bacteria</taxon>
        <taxon>Bacillati</taxon>
        <taxon>Bacillota</taxon>
        <taxon>Negativicutes</taxon>
        <taxon>Selenomonadales</taxon>
        <taxon>Selenomonadaceae</taxon>
        <taxon>Selenomonas</taxon>
    </lineage>
</organism>
<dbReference type="EMBL" id="FRBC01000008">
    <property type="protein sequence ID" value="SHK58661.1"/>
    <property type="molecule type" value="Genomic_DNA"/>
</dbReference>
<protein>
    <submittedName>
        <fullName evidence="1">Uncharacterized protein</fullName>
    </submittedName>
</protein>
<accession>A0A1M6TNX2</accession>
<dbReference type="AlphaFoldDB" id="A0A1M6TNX2"/>
<proteinExistence type="predicted"/>